<dbReference type="EMBL" id="BPLR01018334">
    <property type="protein sequence ID" value="GIY98757.1"/>
    <property type="molecule type" value="Genomic_DNA"/>
</dbReference>
<feature type="compositionally biased region" description="Polar residues" evidence="1">
    <location>
        <begin position="21"/>
        <end position="31"/>
    </location>
</feature>
<evidence type="ECO:0000313" key="2">
    <source>
        <dbReference type="EMBL" id="GIY98757.1"/>
    </source>
</evidence>
<protein>
    <submittedName>
        <fullName evidence="2">Uncharacterized protein</fullName>
    </submittedName>
</protein>
<dbReference type="Proteomes" id="UP001054945">
    <property type="component" value="Unassembled WGS sequence"/>
</dbReference>
<organism evidence="2 3">
    <name type="scientific">Caerostris extrusa</name>
    <name type="common">Bark spider</name>
    <name type="synonym">Caerostris bankana</name>
    <dbReference type="NCBI Taxonomy" id="172846"/>
    <lineage>
        <taxon>Eukaryota</taxon>
        <taxon>Metazoa</taxon>
        <taxon>Ecdysozoa</taxon>
        <taxon>Arthropoda</taxon>
        <taxon>Chelicerata</taxon>
        <taxon>Arachnida</taxon>
        <taxon>Araneae</taxon>
        <taxon>Araneomorphae</taxon>
        <taxon>Entelegynae</taxon>
        <taxon>Araneoidea</taxon>
        <taxon>Araneidae</taxon>
        <taxon>Caerostris</taxon>
    </lineage>
</organism>
<sequence length="115" mass="13156">MRHKSRSVPPPKPQGRYKGKITTSSNPFNGTRHSRDPPEIVTSNLRLCQYENVLFSPIRVRAFFASGRSSQPGGDSLQLFCQLYHTRILNDVGQQISKSTTKHARLHSYSFYKDF</sequence>
<dbReference type="AlphaFoldDB" id="A0AAV4XUN7"/>
<gene>
    <name evidence="2" type="ORF">CEXT_434021</name>
</gene>
<comment type="caution">
    <text evidence="2">The sequence shown here is derived from an EMBL/GenBank/DDBJ whole genome shotgun (WGS) entry which is preliminary data.</text>
</comment>
<evidence type="ECO:0000256" key="1">
    <source>
        <dbReference type="SAM" id="MobiDB-lite"/>
    </source>
</evidence>
<keyword evidence="3" id="KW-1185">Reference proteome</keyword>
<proteinExistence type="predicted"/>
<name>A0AAV4XUN7_CAEEX</name>
<reference evidence="2 3" key="1">
    <citation type="submission" date="2021-06" db="EMBL/GenBank/DDBJ databases">
        <title>Caerostris extrusa draft genome.</title>
        <authorList>
            <person name="Kono N."/>
            <person name="Arakawa K."/>
        </authorList>
    </citation>
    <scope>NUCLEOTIDE SEQUENCE [LARGE SCALE GENOMIC DNA]</scope>
</reference>
<evidence type="ECO:0000313" key="3">
    <source>
        <dbReference type="Proteomes" id="UP001054945"/>
    </source>
</evidence>
<feature type="region of interest" description="Disordered" evidence="1">
    <location>
        <begin position="1"/>
        <end position="37"/>
    </location>
</feature>
<accession>A0AAV4XUN7</accession>